<dbReference type="Pfam" id="PF00929">
    <property type="entry name" value="RNase_T"/>
    <property type="match status" value="1"/>
</dbReference>
<sequence>MRVFFQYCIAIFRLFDDKGETSCGRSGNSGGSGHRRRRRNRFPASIPVTTCLGNSSGFGKLWWNGGRVSRWIMGLRRLQDTRILMVLKVTELDSYQTLVRPLDLSLFSAALIRYNGITAGDVVSCPTFSEIVDKVYDILQARVWAGLNIVEFDCVRLKEAYAQINQKLPVPKGTMDTLKLLTGTFGRRTDNMKVYYCLGGEKR</sequence>
<dbReference type="Gene3D" id="3.30.420.10">
    <property type="entry name" value="Ribonuclease H-like superfamily/Ribonuclease H"/>
    <property type="match status" value="1"/>
</dbReference>
<reference evidence="5" key="2">
    <citation type="submission" date="2020-06" db="EMBL/GenBank/DDBJ databases">
        <title>Helianthus annuus Genome sequencing and assembly Release 2.</title>
        <authorList>
            <person name="Gouzy J."/>
            <person name="Langlade N."/>
            <person name="Munos S."/>
        </authorList>
    </citation>
    <scope>NUCLEOTIDE SEQUENCE</scope>
    <source>
        <tissue evidence="5">Leaves</tissue>
    </source>
</reference>
<dbReference type="AlphaFoldDB" id="A0A9K3HU40"/>
<evidence type="ECO:0000313" key="5">
    <source>
        <dbReference type="EMBL" id="KAF5784683.1"/>
    </source>
</evidence>
<evidence type="ECO:0000256" key="1">
    <source>
        <dbReference type="ARBA" id="ARBA00022722"/>
    </source>
</evidence>
<evidence type="ECO:0000313" key="6">
    <source>
        <dbReference type="EMBL" id="KAF5792207.1"/>
    </source>
</evidence>
<keyword evidence="2" id="KW-0378">Hydrolase</keyword>
<evidence type="ECO:0000256" key="3">
    <source>
        <dbReference type="ARBA" id="ARBA00022839"/>
    </source>
</evidence>
<comment type="caution">
    <text evidence="5">The sequence shown here is derived from an EMBL/GenBank/DDBJ whole genome shotgun (WGS) entry which is preliminary data.</text>
</comment>
<dbReference type="InterPro" id="IPR013520">
    <property type="entry name" value="Ribonucl_H"/>
</dbReference>
<keyword evidence="7" id="KW-1185">Reference proteome</keyword>
<accession>A0A9K3HU40</accession>
<dbReference type="Gramene" id="mRNA:HanXRQr2_Chr10g0419791">
    <property type="protein sequence ID" value="mRNA:HanXRQr2_Chr10g0419791"/>
    <property type="gene ID" value="HanXRQr2_Chr10g0419791"/>
</dbReference>
<dbReference type="PANTHER" id="PTHR30231:SF4">
    <property type="entry name" value="PROTEIN NEN2"/>
    <property type="match status" value="1"/>
</dbReference>
<evidence type="ECO:0000256" key="2">
    <source>
        <dbReference type="ARBA" id="ARBA00022801"/>
    </source>
</evidence>
<dbReference type="Proteomes" id="UP000215914">
    <property type="component" value="Unassembled WGS sequence"/>
</dbReference>
<feature type="domain" description="Exonuclease" evidence="4">
    <location>
        <begin position="91"/>
        <end position="190"/>
    </location>
</feature>
<dbReference type="Gramene" id="mRNA:HanXRQr2_Chr09g0403461">
    <property type="protein sequence ID" value="mRNA:HanXRQr2_Chr09g0403461"/>
    <property type="gene ID" value="HanXRQr2_Chr09g0403461"/>
</dbReference>
<dbReference type="PANTHER" id="PTHR30231">
    <property type="entry name" value="DNA POLYMERASE III SUBUNIT EPSILON"/>
    <property type="match status" value="1"/>
</dbReference>
<dbReference type="InterPro" id="IPR012337">
    <property type="entry name" value="RNaseH-like_sf"/>
</dbReference>
<keyword evidence="3 5" id="KW-0269">Exonuclease</keyword>
<protein>
    <submittedName>
        <fullName evidence="5">Ribonuclease H-like superfamily, exonuclease, RNase T/DNA polymerase III</fullName>
    </submittedName>
</protein>
<dbReference type="EMBL" id="MNCJ02000325">
    <property type="protein sequence ID" value="KAF5784683.1"/>
    <property type="molecule type" value="Genomic_DNA"/>
</dbReference>
<dbReference type="GO" id="GO:0003676">
    <property type="term" value="F:nucleic acid binding"/>
    <property type="evidence" value="ECO:0007669"/>
    <property type="project" value="InterPro"/>
</dbReference>
<dbReference type="InterPro" id="IPR036397">
    <property type="entry name" value="RNaseH_sf"/>
</dbReference>
<name>A0A9K3HU40_HELAN</name>
<dbReference type="SUPFAM" id="SSF53098">
    <property type="entry name" value="Ribonuclease H-like"/>
    <property type="match status" value="1"/>
</dbReference>
<dbReference type="GO" id="GO:0008408">
    <property type="term" value="F:3'-5' exonuclease activity"/>
    <property type="evidence" value="ECO:0000318"/>
    <property type="project" value="GO_Central"/>
</dbReference>
<proteinExistence type="predicted"/>
<evidence type="ECO:0000259" key="4">
    <source>
        <dbReference type="Pfam" id="PF00929"/>
    </source>
</evidence>
<evidence type="ECO:0000313" key="7">
    <source>
        <dbReference type="Proteomes" id="UP000215914"/>
    </source>
</evidence>
<organism evidence="5 7">
    <name type="scientific">Helianthus annuus</name>
    <name type="common">Common sunflower</name>
    <dbReference type="NCBI Taxonomy" id="4232"/>
    <lineage>
        <taxon>Eukaryota</taxon>
        <taxon>Viridiplantae</taxon>
        <taxon>Streptophyta</taxon>
        <taxon>Embryophyta</taxon>
        <taxon>Tracheophyta</taxon>
        <taxon>Spermatophyta</taxon>
        <taxon>Magnoliopsida</taxon>
        <taxon>eudicotyledons</taxon>
        <taxon>Gunneridae</taxon>
        <taxon>Pentapetalae</taxon>
        <taxon>asterids</taxon>
        <taxon>campanulids</taxon>
        <taxon>Asterales</taxon>
        <taxon>Asteraceae</taxon>
        <taxon>Asteroideae</taxon>
        <taxon>Heliantheae alliance</taxon>
        <taxon>Heliantheae</taxon>
        <taxon>Helianthus</taxon>
    </lineage>
</organism>
<dbReference type="EMBL" id="MNCJ02000324">
    <property type="protein sequence ID" value="KAF5792207.1"/>
    <property type="molecule type" value="Genomic_DNA"/>
</dbReference>
<keyword evidence="1" id="KW-0540">Nuclease</keyword>
<reference evidence="5" key="1">
    <citation type="journal article" date="2017" name="Nature">
        <title>The sunflower genome provides insights into oil metabolism, flowering and Asterid evolution.</title>
        <authorList>
            <person name="Badouin H."/>
            <person name="Gouzy J."/>
            <person name="Grassa C.J."/>
            <person name="Murat F."/>
            <person name="Staton S.E."/>
            <person name="Cottret L."/>
            <person name="Lelandais-Briere C."/>
            <person name="Owens G.L."/>
            <person name="Carrere S."/>
            <person name="Mayjonade B."/>
            <person name="Legrand L."/>
            <person name="Gill N."/>
            <person name="Kane N.C."/>
            <person name="Bowers J.E."/>
            <person name="Hubner S."/>
            <person name="Bellec A."/>
            <person name="Berard A."/>
            <person name="Berges H."/>
            <person name="Blanchet N."/>
            <person name="Boniface M.C."/>
            <person name="Brunel D."/>
            <person name="Catrice O."/>
            <person name="Chaidir N."/>
            <person name="Claudel C."/>
            <person name="Donnadieu C."/>
            <person name="Faraut T."/>
            <person name="Fievet G."/>
            <person name="Helmstetter N."/>
            <person name="King M."/>
            <person name="Knapp S.J."/>
            <person name="Lai Z."/>
            <person name="Le Paslier M.C."/>
            <person name="Lippi Y."/>
            <person name="Lorenzon L."/>
            <person name="Mandel J.R."/>
            <person name="Marage G."/>
            <person name="Marchand G."/>
            <person name="Marquand E."/>
            <person name="Bret-Mestries E."/>
            <person name="Morien E."/>
            <person name="Nambeesan S."/>
            <person name="Nguyen T."/>
            <person name="Pegot-Espagnet P."/>
            <person name="Pouilly N."/>
            <person name="Raftis F."/>
            <person name="Sallet E."/>
            <person name="Schiex T."/>
            <person name="Thomas J."/>
            <person name="Vandecasteele C."/>
            <person name="Vares D."/>
            <person name="Vear F."/>
            <person name="Vautrin S."/>
            <person name="Crespi M."/>
            <person name="Mangin B."/>
            <person name="Burke J.M."/>
            <person name="Salse J."/>
            <person name="Munos S."/>
            <person name="Vincourt P."/>
            <person name="Rieseberg L.H."/>
            <person name="Langlade N.B."/>
        </authorList>
    </citation>
    <scope>NUCLEOTIDE SEQUENCE</scope>
    <source>
        <tissue evidence="5">Leaves</tissue>
    </source>
</reference>
<gene>
    <name evidence="6" type="ORF">HanXRQr2_Chr09g0403461</name>
    <name evidence="5" type="ORF">HanXRQr2_Chr10g0419791</name>
</gene>